<dbReference type="AlphaFoldDB" id="A0A1H5MPI5"/>
<dbReference type="InterPro" id="IPR041657">
    <property type="entry name" value="HTH_17"/>
</dbReference>
<feature type="domain" description="Helix-turn-helix" evidence="1">
    <location>
        <begin position="18"/>
        <end position="65"/>
    </location>
</feature>
<name>A0A1H5MPI5_9ACTN</name>
<proteinExistence type="predicted"/>
<sequence length="75" mass="8474">MSSSRPTKNRAPDRRQLVSVEAFADHIDVHPRTVRRWITEGKLPGYKVGNRGGHGLWKVDMNDVDLVVQPIEPGE</sequence>
<organism evidence="2 3">
    <name type="scientific">Jiangella alba</name>
    <dbReference type="NCBI Taxonomy" id="561176"/>
    <lineage>
        <taxon>Bacteria</taxon>
        <taxon>Bacillati</taxon>
        <taxon>Actinomycetota</taxon>
        <taxon>Actinomycetes</taxon>
        <taxon>Jiangellales</taxon>
        <taxon>Jiangellaceae</taxon>
        <taxon>Jiangella</taxon>
    </lineage>
</organism>
<dbReference type="InterPro" id="IPR009061">
    <property type="entry name" value="DNA-bd_dom_put_sf"/>
</dbReference>
<evidence type="ECO:0000259" key="1">
    <source>
        <dbReference type="Pfam" id="PF12728"/>
    </source>
</evidence>
<dbReference type="Pfam" id="PF12728">
    <property type="entry name" value="HTH_17"/>
    <property type="match status" value="1"/>
</dbReference>
<reference evidence="3" key="1">
    <citation type="submission" date="2016-10" db="EMBL/GenBank/DDBJ databases">
        <authorList>
            <person name="Varghese N."/>
            <person name="Submissions S."/>
        </authorList>
    </citation>
    <scope>NUCLEOTIDE SEQUENCE [LARGE SCALE GENOMIC DNA]</scope>
    <source>
        <strain evidence="3">DSM 45237</strain>
    </source>
</reference>
<evidence type="ECO:0000313" key="2">
    <source>
        <dbReference type="EMBL" id="SEE91295.1"/>
    </source>
</evidence>
<evidence type="ECO:0000313" key="3">
    <source>
        <dbReference type="Proteomes" id="UP000181980"/>
    </source>
</evidence>
<accession>A0A1H5MPI5</accession>
<protein>
    <submittedName>
        <fullName evidence="2">DNA binding domain-containing protein, excisionase family</fullName>
    </submittedName>
</protein>
<dbReference type="EMBL" id="FNUC01000003">
    <property type="protein sequence ID" value="SEE91295.1"/>
    <property type="molecule type" value="Genomic_DNA"/>
</dbReference>
<gene>
    <name evidence="2" type="ORF">SAMN04488561_3324</name>
</gene>
<dbReference type="Proteomes" id="UP000181980">
    <property type="component" value="Unassembled WGS sequence"/>
</dbReference>
<dbReference type="Gene3D" id="1.10.1660.10">
    <property type="match status" value="1"/>
</dbReference>
<keyword evidence="3" id="KW-1185">Reference proteome</keyword>
<dbReference type="SUPFAM" id="SSF46955">
    <property type="entry name" value="Putative DNA-binding domain"/>
    <property type="match status" value="1"/>
</dbReference>
<dbReference type="RefSeq" id="WP_176986524.1">
    <property type="nucleotide sequence ID" value="NZ_FNUC01000003.1"/>
</dbReference>